<keyword evidence="2" id="KW-0378">Hydrolase</keyword>
<dbReference type="AlphaFoldDB" id="A0A7T0KGC4"/>
<dbReference type="InterPro" id="IPR013094">
    <property type="entry name" value="AB_hydrolase_3"/>
</dbReference>
<proteinExistence type="predicted"/>
<dbReference type="Proteomes" id="UP000594681">
    <property type="component" value="Chromosome"/>
</dbReference>
<dbReference type="Gene3D" id="3.40.50.1820">
    <property type="entry name" value="alpha/beta hydrolase"/>
    <property type="match status" value="1"/>
</dbReference>
<organism evidence="2 3">
    <name type="scientific">Corynebacterium lizhenjunii</name>
    <dbReference type="NCBI Taxonomy" id="2709394"/>
    <lineage>
        <taxon>Bacteria</taxon>
        <taxon>Bacillati</taxon>
        <taxon>Actinomycetota</taxon>
        <taxon>Actinomycetes</taxon>
        <taxon>Mycobacteriales</taxon>
        <taxon>Corynebacteriaceae</taxon>
        <taxon>Corynebacterium</taxon>
    </lineage>
</organism>
<name>A0A7T0KGC4_9CORY</name>
<dbReference type="InterPro" id="IPR029058">
    <property type="entry name" value="AB_hydrolase_fold"/>
</dbReference>
<evidence type="ECO:0000313" key="2">
    <source>
        <dbReference type="EMBL" id="QPK79248.1"/>
    </source>
</evidence>
<dbReference type="Pfam" id="PF07859">
    <property type="entry name" value="Abhydrolase_3"/>
    <property type="match status" value="1"/>
</dbReference>
<dbReference type="SUPFAM" id="SSF53474">
    <property type="entry name" value="alpha/beta-Hydrolases"/>
    <property type="match status" value="1"/>
</dbReference>
<reference evidence="2 3" key="1">
    <citation type="submission" date="2020-11" db="EMBL/GenBank/DDBJ databases">
        <title>Corynebacterium sp. ZJ-599.</title>
        <authorList>
            <person name="Zhou J."/>
        </authorList>
    </citation>
    <scope>NUCLEOTIDE SEQUENCE [LARGE SCALE GENOMIC DNA]</scope>
    <source>
        <strain evidence="2 3">ZJ-599</strain>
    </source>
</reference>
<evidence type="ECO:0000313" key="3">
    <source>
        <dbReference type="Proteomes" id="UP000594681"/>
    </source>
</evidence>
<dbReference type="RefSeq" id="WP_165010444.1">
    <property type="nucleotide sequence ID" value="NZ_CP064954.1"/>
</dbReference>
<dbReference type="GO" id="GO:0016787">
    <property type="term" value="F:hydrolase activity"/>
    <property type="evidence" value="ECO:0007669"/>
    <property type="project" value="UniProtKB-KW"/>
</dbReference>
<feature type="domain" description="Alpha/beta hydrolase fold-3" evidence="1">
    <location>
        <begin position="117"/>
        <end position="201"/>
    </location>
</feature>
<protein>
    <submittedName>
        <fullName evidence="2">Alpha/beta hydrolase fold domain-containing protein</fullName>
    </submittedName>
</protein>
<gene>
    <name evidence="2" type="ORF">G7Y31_00460</name>
</gene>
<keyword evidence="3" id="KW-1185">Reference proteome</keyword>
<sequence>MSTQDNAAPLEPGQEWYIGGHDRQLSEDAQLDQLTSYLDAHYELPDFRPPWAGGGTPAADVYCAHLPDRITHAAMLVLGSGVDHAMPGTAYLGGVEVHESAHGAVFVPSQPTGRYAVSLHSGGWWRGSGQALEMQWRPEVAAAAELSGTTIVDVDYPLAPQHTVADMVAAVQAAIDAQPGPVAVWGYSSGAALAALLSADASILTFPDFRALAALPEELRAGYSLDGVRLPNCLIQTATRDEVAAPVDLPGAQHARYVSTHRVSTPAVARQRIRDTAEFLRDWS</sequence>
<evidence type="ECO:0000259" key="1">
    <source>
        <dbReference type="Pfam" id="PF07859"/>
    </source>
</evidence>
<dbReference type="KEGG" id="cliz:G7Y31_00460"/>
<dbReference type="EMBL" id="CP064954">
    <property type="protein sequence ID" value="QPK79248.1"/>
    <property type="molecule type" value="Genomic_DNA"/>
</dbReference>
<accession>A0A7T0KGC4</accession>